<dbReference type="OrthoDB" id="9800213at2"/>
<evidence type="ECO:0000313" key="4">
    <source>
        <dbReference type="Proteomes" id="UP000315003"/>
    </source>
</evidence>
<proteinExistence type="predicted"/>
<keyword evidence="3" id="KW-0378">Hydrolase</keyword>
<dbReference type="InterPro" id="IPR022742">
    <property type="entry name" value="Hydrolase_4"/>
</dbReference>
<organism evidence="3 4">
    <name type="scientific">Stieleria bergensis</name>
    <dbReference type="NCBI Taxonomy" id="2528025"/>
    <lineage>
        <taxon>Bacteria</taxon>
        <taxon>Pseudomonadati</taxon>
        <taxon>Planctomycetota</taxon>
        <taxon>Planctomycetia</taxon>
        <taxon>Pirellulales</taxon>
        <taxon>Pirellulaceae</taxon>
        <taxon>Stieleria</taxon>
    </lineage>
</organism>
<feature type="transmembrane region" description="Helical" evidence="1">
    <location>
        <begin position="40"/>
        <end position="67"/>
    </location>
</feature>
<dbReference type="RefSeq" id="WP_145277692.1">
    <property type="nucleotide sequence ID" value="NZ_CP036272.1"/>
</dbReference>
<name>A0A517T2X7_9BACT</name>
<dbReference type="InterPro" id="IPR029058">
    <property type="entry name" value="AB_hydrolase_fold"/>
</dbReference>
<dbReference type="AlphaFoldDB" id="A0A517T2X7"/>
<keyword evidence="1" id="KW-0812">Transmembrane</keyword>
<feature type="transmembrane region" description="Helical" evidence="1">
    <location>
        <begin position="6"/>
        <end position="28"/>
    </location>
</feature>
<keyword evidence="1" id="KW-1133">Transmembrane helix</keyword>
<dbReference type="Pfam" id="PF12146">
    <property type="entry name" value="Hydrolase_4"/>
    <property type="match status" value="1"/>
</dbReference>
<reference evidence="3 4" key="1">
    <citation type="submission" date="2019-02" db="EMBL/GenBank/DDBJ databases">
        <title>Deep-cultivation of Planctomycetes and their phenomic and genomic characterization uncovers novel biology.</title>
        <authorList>
            <person name="Wiegand S."/>
            <person name="Jogler M."/>
            <person name="Boedeker C."/>
            <person name="Pinto D."/>
            <person name="Vollmers J."/>
            <person name="Rivas-Marin E."/>
            <person name="Kohn T."/>
            <person name="Peeters S.H."/>
            <person name="Heuer A."/>
            <person name="Rast P."/>
            <person name="Oberbeckmann S."/>
            <person name="Bunk B."/>
            <person name="Jeske O."/>
            <person name="Meyerdierks A."/>
            <person name="Storesund J.E."/>
            <person name="Kallscheuer N."/>
            <person name="Luecker S."/>
            <person name="Lage O.M."/>
            <person name="Pohl T."/>
            <person name="Merkel B.J."/>
            <person name="Hornburger P."/>
            <person name="Mueller R.-W."/>
            <person name="Bruemmer F."/>
            <person name="Labrenz M."/>
            <person name="Spormann A.M."/>
            <person name="Op den Camp H."/>
            <person name="Overmann J."/>
            <person name="Amann R."/>
            <person name="Jetten M.S.M."/>
            <person name="Mascher T."/>
            <person name="Medema M.H."/>
            <person name="Devos D.P."/>
            <person name="Kaster A.-K."/>
            <person name="Ovreas L."/>
            <person name="Rohde M."/>
            <person name="Galperin M.Y."/>
            <person name="Jogler C."/>
        </authorList>
    </citation>
    <scope>NUCLEOTIDE SEQUENCE [LARGE SCALE GENOMIC DNA]</scope>
    <source>
        <strain evidence="3 4">SV_7m_r</strain>
    </source>
</reference>
<feature type="domain" description="Serine aminopeptidase S33" evidence="2">
    <location>
        <begin position="159"/>
        <end position="286"/>
    </location>
</feature>
<keyword evidence="1" id="KW-0472">Membrane</keyword>
<dbReference type="GO" id="GO:0047372">
    <property type="term" value="F:monoacylglycerol lipase activity"/>
    <property type="evidence" value="ECO:0007669"/>
    <property type="project" value="UniProtKB-EC"/>
</dbReference>
<protein>
    <submittedName>
        <fullName evidence="3">Thermostable monoacylglycerol lipase</fullName>
        <ecNumber evidence="3">3.1.1.23</ecNumber>
    </submittedName>
</protein>
<dbReference type="Proteomes" id="UP000315003">
    <property type="component" value="Chromosome"/>
</dbReference>
<dbReference type="Gene3D" id="3.40.50.1820">
    <property type="entry name" value="alpha/beta hydrolase"/>
    <property type="match status" value="1"/>
</dbReference>
<sequence>MLRAAVWGVMVMAVLAVIGMVSESIGFITESTDQGLRSRVFRLVLLGFANLAFLSFLALSAGLYFWARVARSLPDLQGWHLQKPSSEFSASEISEQYSLDDYFAQEERVFDELEQLACSDWADEFTGAYNRFDSSSVCHPLETATRNWNRSHCLQAKRPIGGVLLLHGLSDSPYSMRAIGERLHAEGYTVVWLRVPGHGTCPRALAEVSWQDWAAAVQVAVKGLRDLVPEGLPLILAGYSNGGALSLNYVLSAIEDSSLPSIESVLLFSPMIGVNPLARMTHLYHAVGLFSRNEKAKWSSVFAEIDPYKYSSWPMNANVQAWRLTKVVERKLAALEKAQKLDRLPAVLAMQSVVDATVVVPKLITLLFDRLSTTSSELVLFDVNRMERLSNLLNLSFESTVKPRLAREGRSYRLSVLRNQSGESNRVALFVRQQGSWREFAVDGVWPHGVVSLSHVAVPFSPSDPVYGESNLEHRDSLGAISMRAEPSALMIPSSLFVRCRHNPFYDFMEDHLIEWLQSQASD</sequence>
<gene>
    <name evidence="3" type="ORF">SV7mr_52840</name>
</gene>
<dbReference type="PANTHER" id="PTHR11614">
    <property type="entry name" value="PHOSPHOLIPASE-RELATED"/>
    <property type="match status" value="1"/>
</dbReference>
<dbReference type="SUPFAM" id="SSF53474">
    <property type="entry name" value="alpha/beta-Hydrolases"/>
    <property type="match status" value="1"/>
</dbReference>
<keyword evidence="4" id="KW-1185">Reference proteome</keyword>
<accession>A0A517T2X7</accession>
<dbReference type="InterPro" id="IPR051044">
    <property type="entry name" value="MAG_DAG_Lipase"/>
</dbReference>
<evidence type="ECO:0000256" key="1">
    <source>
        <dbReference type="SAM" id="Phobius"/>
    </source>
</evidence>
<evidence type="ECO:0000259" key="2">
    <source>
        <dbReference type="Pfam" id="PF12146"/>
    </source>
</evidence>
<dbReference type="EMBL" id="CP036272">
    <property type="protein sequence ID" value="QDT62733.1"/>
    <property type="molecule type" value="Genomic_DNA"/>
</dbReference>
<evidence type="ECO:0000313" key="3">
    <source>
        <dbReference type="EMBL" id="QDT62733.1"/>
    </source>
</evidence>
<dbReference type="EC" id="3.1.1.23" evidence="3"/>